<comment type="caution">
    <text evidence="2">The sequence shown here is derived from an EMBL/GenBank/DDBJ whole genome shotgun (WGS) entry which is preliminary data.</text>
</comment>
<evidence type="ECO:0000256" key="1">
    <source>
        <dbReference type="SAM" id="MobiDB-lite"/>
    </source>
</evidence>
<dbReference type="AlphaFoldDB" id="A0A9W9ZIH8"/>
<dbReference type="Proteomes" id="UP001163046">
    <property type="component" value="Unassembled WGS sequence"/>
</dbReference>
<protein>
    <submittedName>
        <fullName evidence="2">Uncharacterized protein</fullName>
    </submittedName>
</protein>
<dbReference type="Gene3D" id="1.10.10.60">
    <property type="entry name" value="Homeodomain-like"/>
    <property type="match status" value="1"/>
</dbReference>
<sequence length="108" mass="12156">MASKNTKARAQSYSMLTDIEKNILKRHYDGGMVGTGRKYQAMITRAVEETDLARERVENGLEMKGTSGDRVVLRNNKAKRSSYRPCREAQTHTTFSVPKSSELSSVKN</sequence>
<name>A0A9W9ZIH8_9CNID</name>
<dbReference type="EMBL" id="MU825926">
    <property type="protein sequence ID" value="KAJ7382368.1"/>
    <property type="molecule type" value="Genomic_DNA"/>
</dbReference>
<reference evidence="2" key="1">
    <citation type="submission" date="2023-01" db="EMBL/GenBank/DDBJ databases">
        <title>Genome assembly of the deep-sea coral Lophelia pertusa.</title>
        <authorList>
            <person name="Herrera S."/>
            <person name="Cordes E."/>
        </authorList>
    </citation>
    <scope>NUCLEOTIDE SEQUENCE</scope>
    <source>
        <strain evidence="2">USNM1676648</strain>
        <tissue evidence="2">Polyp</tissue>
    </source>
</reference>
<organism evidence="2 3">
    <name type="scientific">Desmophyllum pertusum</name>
    <dbReference type="NCBI Taxonomy" id="174260"/>
    <lineage>
        <taxon>Eukaryota</taxon>
        <taxon>Metazoa</taxon>
        <taxon>Cnidaria</taxon>
        <taxon>Anthozoa</taxon>
        <taxon>Hexacorallia</taxon>
        <taxon>Scleractinia</taxon>
        <taxon>Caryophylliina</taxon>
        <taxon>Caryophylliidae</taxon>
        <taxon>Desmophyllum</taxon>
    </lineage>
</organism>
<feature type="region of interest" description="Disordered" evidence="1">
    <location>
        <begin position="75"/>
        <end position="108"/>
    </location>
</feature>
<proteinExistence type="predicted"/>
<keyword evidence="3" id="KW-1185">Reference proteome</keyword>
<evidence type="ECO:0000313" key="3">
    <source>
        <dbReference type="Proteomes" id="UP001163046"/>
    </source>
</evidence>
<gene>
    <name evidence="2" type="ORF">OS493_035428</name>
</gene>
<evidence type="ECO:0000313" key="2">
    <source>
        <dbReference type="EMBL" id="KAJ7382368.1"/>
    </source>
</evidence>
<feature type="compositionally biased region" description="Polar residues" evidence="1">
    <location>
        <begin position="91"/>
        <end position="108"/>
    </location>
</feature>
<accession>A0A9W9ZIH8</accession>